<dbReference type="Pfam" id="PF00051">
    <property type="entry name" value="Kringle"/>
    <property type="match status" value="2"/>
</dbReference>
<dbReference type="InterPro" id="IPR038178">
    <property type="entry name" value="Kringle_sf"/>
</dbReference>
<evidence type="ECO:0000313" key="5">
    <source>
        <dbReference type="EMBL" id="VDI38239.1"/>
    </source>
</evidence>
<comment type="caution">
    <text evidence="5">The sequence shown here is derived from an EMBL/GenBank/DDBJ whole genome shotgun (WGS) entry which is preliminary data.</text>
</comment>
<reference evidence="5" key="1">
    <citation type="submission" date="2018-11" db="EMBL/GenBank/DDBJ databases">
        <authorList>
            <person name="Alioto T."/>
            <person name="Alioto T."/>
        </authorList>
    </citation>
    <scope>NUCLEOTIDE SEQUENCE</scope>
</reference>
<dbReference type="OrthoDB" id="10289085at2759"/>
<proteinExistence type="predicted"/>
<dbReference type="PANTHER" id="PTHR24261:SF7">
    <property type="entry name" value="KRINGLE DOMAIN-CONTAINING PROTEIN"/>
    <property type="match status" value="1"/>
</dbReference>
<feature type="domain" description="Kringle" evidence="4">
    <location>
        <begin position="1"/>
        <end position="53"/>
    </location>
</feature>
<evidence type="ECO:0000256" key="2">
    <source>
        <dbReference type="ARBA" id="ARBA00023157"/>
    </source>
</evidence>
<keyword evidence="2 3" id="KW-1015">Disulfide bond</keyword>
<dbReference type="InterPro" id="IPR013806">
    <property type="entry name" value="Kringle-like"/>
</dbReference>
<dbReference type="PANTHER" id="PTHR24261">
    <property type="entry name" value="PLASMINOGEN-RELATED"/>
    <property type="match status" value="1"/>
</dbReference>
<feature type="domain" description="Kringle" evidence="4">
    <location>
        <begin position="116"/>
        <end position="193"/>
    </location>
</feature>
<gene>
    <name evidence="5" type="ORF">MGAL_10B009263</name>
</gene>
<dbReference type="PROSITE" id="PS50070">
    <property type="entry name" value="KRINGLE_2"/>
    <property type="match status" value="2"/>
</dbReference>
<dbReference type="InterPro" id="IPR050759">
    <property type="entry name" value="Serine_protease_kringle"/>
</dbReference>
<organism evidence="5 6">
    <name type="scientific">Mytilus galloprovincialis</name>
    <name type="common">Mediterranean mussel</name>
    <dbReference type="NCBI Taxonomy" id="29158"/>
    <lineage>
        <taxon>Eukaryota</taxon>
        <taxon>Metazoa</taxon>
        <taxon>Spiralia</taxon>
        <taxon>Lophotrochozoa</taxon>
        <taxon>Mollusca</taxon>
        <taxon>Bivalvia</taxon>
        <taxon>Autobranchia</taxon>
        <taxon>Pteriomorphia</taxon>
        <taxon>Mytilida</taxon>
        <taxon>Mytiloidea</taxon>
        <taxon>Mytilidae</taxon>
        <taxon>Mytilinae</taxon>
        <taxon>Mytilus</taxon>
    </lineage>
</organism>
<protein>
    <recommendedName>
        <fullName evidence="4">Kringle domain-containing protein</fullName>
    </recommendedName>
</protein>
<dbReference type="SUPFAM" id="SSF57440">
    <property type="entry name" value="Kringle-like"/>
    <property type="match status" value="2"/>
</dbReference>
<feature type="disulfide bond" evidence="3">
    <location>
        <begin position="25"/>
        <end position="48"/>
    </location>
</feature>
<accession>A0A8B6ETU8</accession>
<dbReference type="InterPro" id="IPR000001">
    <property type="entry name" value="Kringle"/>
</dbReference>
<sequence>MWNIQSPHSHPFTSKNISDFDSNYCRDPGHVYTPWCYTTDQHFRWEFCPVTKCDKCQQVENMPLGLTVKYNMSYGHLGALYSCKSFTANESTDHCPSSVCLSDGTWSDFSMSCGVDDCYNNSSTYRGKVSCSALGTTCKRWDTVNTYDLPSDPADHPTNYCRDPKGEGRPYCYKGTNDWEISIRQKDGDITESYQTERWRYNRISIRQKDGDITDLNKAERWRYNTAVSVG</sequence>
<evidence type="ECO:0000256" key="1">
    <source>
        <dbReference type="ARBA" id="ARBA00022572"/>
    </source>
</evidence>
<dbReference type="Gene3D" id="2.40.20.10">
    <property type="entry name" value="Plasminogen Kringle 4"/>
    <property type="match status" value="2"/>
</dbReference>
<dbReference type="EMBL" id="UYJE01005563">
    <property type="protein sequence ID" value="VDI38239.1"/>
    <property type="molecule type" value="Genomic_DNA"/>
</dbReference>
<keyword evidence="1 3" id="KW-0420">Kringle</keyword>
<dbReference type="AlphaFoldDB" id="A0A8B6ETU8"/>
<keyword evidence="6" id="KW-1185">Reference proteome</keyword>
<dbReference type="PRINTS" id="PR00018">
    <property type="entry name" value="KRINGLE"/>
</dbReference>
<dbReference type="SMART" id="SM00130">
    <property type="entry name" value="KR"/>
    <property type="match status" value="2"/>
</dbReference>
<evidence type="ECO:0000313" key="6">
    <source>
        <dbReference type="Proteomes" id="UP000596742"/>
    </source>
</evidence>
<evidence type="ECO:0000256" key="3">
    <source>
        <dbReference type="PROSITE-ProRule" id="PRU00121"/>
    </source>
</evidence>
<evidence type="ECO:0000259" key="4">
    <source>
        <dbReference type="PROSITE" id="PS50070"/>
    </source>
</evidence>
<name>A0A8B6ETU8_MYTGA</name>
<comment type="caution">
    <text evidence="3">Lacks conserved residue(s) required for the propagation of feature annotation.</text>
</comment>
<dbReference type="Proteomes" id="UP000596742">
    <property type="component" value="Unassembled WGS sequence"/>
</dbReference>